<name>A0ABZ0Z435_9CAUD</name>
<evidence type="ECO:0000313" key="1">
    <source>
        <dbReference type="EMBL" id="WQJ53933.1"/>
    </source>
</evidence>
<protein>
    <submittedName>
        <fullName evidence="1">Uncharacterized protein</fullName>
    </submittedName>
</protein>
<accession>A0ABZ0Z435</accession>
<evidence type="ECO:0000313" key="2">
    <source>
        <dbReference type="Proteomes" id="UP001358193"/>
    </source>
</evidence>
<reference evidence="1 2" key="1">
    <citation type="submission" date="2023-11" db="EMBL/GenBank/DDBJ databases">
        <authorList>
            <person name="Cook R."/>
            <person name="Crisci M."/>
            <person name="Pye H."/>
            <person name="Adriaenssens E."/>
            <person name="Santini J."/>
        </authorList>
    </citation>
    <scope>NUCLEOTIDE SEQUENCE [LARGE SCALE GENOMIC DNA]</scope>
    <source>
        <strain evidence="1">Lak_Megaphage_Sonny</strain>
    </source>
</reference>
<proteinExistence type="predicted"/>
<keyword evidence="2" id="KW-1185">Reference proteome</keyword>
<organism evidence="1 2">
    <name type="scientific">phage Lak_Megaphage_Sonny</name>
    <dbReference type="NCBI Taxonomy" id="3109229"/>
    <lineage>
        <taxon>Viruses</taxon>
        <taxon>Duplodnaviria</taxon>
        <taxon>Heunggongvirae</taxon>
        <taxon>Uroviricota</taxon>
        <taxon>Caudoviricetes</taxon>
        <taxon>Caudoviricetes code 15 clade</taxon>
    </lineage>
</organism>
<dbReference type="Proteomes" id="UP001358193">
    <property type="component" value="Segment"/>
</dbReference>
<dbReference type="EMBL" id="OR769223">
    <property type="protein sequence ID" value="WQJ53933.1"/>
    <property type="molecule type" value="Genomic_DNA"/>
</dbReference>
<sequence length="123" mass="15037">MFNIMKHLYKNFYEAINTGIQKALVLDDEDDISMNYQHKKIINNKNLLPYYVSELLKGVDIEYNYEQIIRYYNETGYNYKVKNFNELRNIFDRIKDIENISWEWIENMKDYISIQQSQKISLK</sequence>